<sequence>MVTLRRACAVPAVPGVTVRSMKLSGLLHRTRPELPGLTGPARTDRRTEALLRRLRPGDIVVLDQVDLDRSTADALVAARVAAVVNAAPSISGRFPNLGPQVLVEAGIPLVDDCGAELLRAVKDGTKVRLHDGVLYSGEQPLGEGREQTEDSVADALDEAKQGLTHQLEAFAANTIEFMRRERSLLLDGHGVPDVDVALEGRPVLVVAAGFEHTAVLKRLKAYIKEYRPVLIGVGAGADALMNAKYRPHLVVADPSEVSNQALTSGADVVVPAFPDGHAPGLHRVQDLGASAVTFPSMANPEDLALLLAHHHGAGMIVTVGLSASMAEFLDRGRSGGNASTFLTRLQAGGSVVDGAMIAQMYRSRTSFAPLLLLIAAAVVAVVVAVLVSGAGPAVLEWGRGVIETVRSWFPA</sequence>
<dbReference type="SUPFAM" id="SSF63999">
    <property type="entry name" value="Thiamin pyrophosphokinase, catalytic domain"/>
    <property type="match status" value="1"/>
</dbReference>
<accession>A0A1I4XEG3</accession>
<dbReference type="InterPro" id="IPR022215">
    <property type="entry name" value="SteA-like_C"/>
</dbReference>
<evidence type="ECO:0000256" key="5">
    <source>
        <dbReference type="SAM" id="Phobius"/>
    </source>
</evidence>
<feature type="transmembrane region" description="Helical" evidence="5">
    <location>
        <begin position="370"/>
        <end position="390"/>
    </location>
</feature>
<reference evidence="7 8" key="1">
    <citation type="submission" date="2016-10" db="EMBL/GenBank/DDBJ databases">
        <authorList>
            <person name="de Groot N.N."/>
        </authorList>
    </citation>
    <scope>NUCLEOTIDE SEQUENCE [LARGE SCALE GENOMIC DNA]</scope>
    <source>
        <strain evidence="7 8">CGMCC 4.1877</strain>
    </source>
</reference>
<gene>
    <name evidence="7" type="ORF">SAMN05216207_101110</name>
</gene>
<dbReference type="EMBL" id="FOUY01000011">
    <property type="protein sequence ID" value="SFN24274.1"/>
    <property type="molecule type" value="Genomic_DNA"/>
</dbReference>
<dbReference type="Pfam" id="PF12555">
    <property type="entry name" value="SteA-like_C"/>
    <property type="match status" value="1"/>
</dbReference>
<keyword evidence="2" id="KW-0547">Nucleotide-binding</keyword>
<evidence type="ECO:0000313" key="7">
    <source>
        <dbReference type="EMBL" id="SFN24274.1"/>
    </source>
</evidence>
<dbReference type="NCBIfam" id="NF040608">
    <property type="entry name" value="division_SteA"/>
    <property type="match status" value="1"/>
</dbReference>
<evidence type="ECO:0000256" key="4">
    <source>
        <dbReference type="ARBA" id="ARBA00022840"/>
    </source>
</evidence>
<dbReference type="GO" id="GO:0005524">
    <property type="term" value="F:ATP binding"/>
    <property type="evidence" value="ECO:0007669"/>
    <property type="project" value="UniProtKB-KW"/>
</dbReference>
<keyword evidence="8" id="KW-1185">Reference proteome</keyword>
<evidence type="ECO:0000256" key="3">
    <source>
        <dbReference type="ARBA" id="ARBA00022777"/>
    </source>
</evidence>
<keyword evidence="4" id="KW-0067">ATP-binding</keyword>
<name>A0A1I4XEG3_PSUAM</name>
<keyword evidence="5" id="KW-1133">Transmembrane helix</keyword>
<proteinExistence type="predicted"/>
<evidence type="ECO:0000256" key="1">
    <source>
        <dbReference type="ARBA" id="ARBA00022679"/>
    </source>
</evidence>
<dbReference type="STRING" id="260086.SAMN05216207_101110"/>
<protein>
    <submittedName>
        <fullName evidence="7">Uncharacterized membrane-anchored protein</fullName>
    </submittedName>
</protein>
<feature type="domain" description="SteA-like C-terminal" evidence="6">
    <location>
        <begin position="358"/>
        <end position="397"/>
    </location>
</feature>
<dbReference type="InterPro" id="IPR036759">
    <property type="entry name" value="TPK_catalytic_sf"/>
</dbReference>
<dbReference type="GO" id="GO:0004788">
    <property type="term" value="F:thiamine diphosphokinase activity"/>
    <property type="evidence" value="ECO:0007669"/>
    <property type="project" value="InterPro"/>
</dbReference>
<evidence type="ECO:0000259" key="6">
    <source>
        <dbReference type="Pfam" id="PF12555"/>
    </source>
</evidence>
<evidence type="ECO:0000256" key="2">
    <source>
        <dbReference type="ARBA" id="ARBA00022741"/>
    </source>
</evidence>
<evidence type="ECO:0000313" key="8">
    <source>
        <dbReference type="Proteomes" id="UP000199614"/>
    </source>
</evidence>
<organism evidence="7 8">
    <name type="scientific">Pseudonocardia ammonioxydans</name>
    <dbReference type="NCBI Taxonomy" id="260086"/>
    <lineage>
        <taxon>Bacteria</taxon>
        <taxon>Bacillati</taxon>
        <taxon>Actinomycetota</taxon>
        <taxon>Actinomycetes</taxon>
        <taxon>Pseudonocardiales</taxon>
        <taxon>Pseudonocardiaceae</taxon>
        <taxon>Pseudonocardia</taxon>
    </lineage>
</organism>
<dbReference type="GO" id="GO:0009229">
    <property type="term" value="P:thiamine diphosphate biosynthetic process"/>
    <property type="evidence" value="ECO:0007669"/>
    <property type="project" value="InterPro"/>
</dbReference>
<keyword evidence="5" id="KW-0812">Transmembrane</keyword>
<keyword evidence="3" id="KW-0418">Kinase</keyword>
<dbReference type="AlphaFoldDB" id="A0A1I4XEG3"/>
<keyword evidence="1" id="KW-0808">Transferase</keyword>
<dbReference type="GO" id="GO:0016301">
    <property type="term" value="F:kinase activity"/>
    <property type="evidence" value="ECO:0007669"/>
    <property type="project" value="UniProtKB-KW"/>
</dbReference>
<dbReference type="InterPro" id="IPR047795">
    <property type="entry name" value="Put_SteA-like"/>
</dbReference>
<keyword evidence="5" id="KW-0472">Membrane</keyword>
<dbReference type="Proteomes" id="UP000199614">
    <property type="component" value="Unassembled WGS sequence"/>
</dbReference>